<reference evidence="1" key="1">
    <citation type="submission" date="2020-08" db="EMBL/GenBank/DDBJ databases">
        <title>Genome public.</title>
        <authorList>
            <person name="Liu C."/>
            <person name="Sun Q."/>
        </authorList>
    </citation>
    <scope>NUCLEOTIDE SEQUENCE</scope>
    <source>
        <strain evidence="1">NSJ-31</strain>
    </source>
</reference>
<organism evidence="1 2">
    <name type="scientific">Ligaoa zhengdingensis</name>
    <dbReference type="NCBI Taxonomy" id="2763658"/>
    <lineage>
        <taxon>Bacteria</taxon>
        <taxon>Bacillati</taxon>
        <taxon>Bacillota</taxon>
        <taxon>Clostridia</taxon>
        <taxon>Eubacteriales</taxon>
        <taxon>Oscillospiraceae</taxon>
        <taxon>Ligaoa</taxon>
    </lineage>
</organism>
<dbReference type="AlphaFoldDB" id="A0A926DW49"/>
<comment type="caution">
    <text evidence="1">The sequence shown here is derived from an EMBL/GenBank/DDBJ whole genome shotgun (WGS) entry which is preliminary data.</text>
</comment>
<sequence length="96" mass="11226">MKSHIRRQYTNRQKQMAEELCDQVIREGIVKAQWLMCIAMNEALGIGAKRMQRLFERYEVLAEEYKEAQADDVADELLRRRVVQMGLKPEGGERNG</sequence>
<keyword evidence="2" id="KW-1185">Reference proteome</keyword>
<evidence type="ECO:0000313" key="1">
    <source>
        <dbReference type="EMBL" id="MBC8546473.1"/>
    </source>
</evidence>
<name>A0A926DW49_9FIRM</name>
<protein>
    <submittedName>
        <fullName evidence="1">Uncharacterized protein</fullName>
    </submittedName>
</protein>
<gene>
    <name evidence="1" type="ORF">H8711_05935</name>
</gene>
<evidence type="ECO:0000313" key="2">
    <source>
        <dbReference type="Proteomes" id="UP000653127"/>
    </source>
</evidence>
<proteinExistence type="predicted"/>
<dbReference type="EMBL" id="JACRST010000006">
    <property type="protein sequence ID" value="MBC8546473.1"/>
    <property type="molecule type" value="Genomic_DNA"/>
</dbReference>
<dbReference type="Proteomes" id="UP000653127">
    <property type="component" value="Unassembled WGS sequence"/>
</dbReference>
<dbReference type="RefSeq" id="WP_249282552.1">
    <property type="nucleotide sequence ID" value="NZ_JACRST010000006.1"/>
</dbReference>
<accession>A0A926DW49</accession>